<dbReference type="STRING" id="407821.A0A087TVR7"/>
<accession>A0A087TVR7</accession>
<dbReference type="PANTHER" id="PTHR10894:SF0">
    <property type="entry name" value="NUCLEOLAR PROTEIN 56"/>
    <property type="match status" value="1"/>
</dbReference>
<dbReference type="InterPro" id="IPR042239">
    <property type="entry name" value="Nop_C"/>
</dbReference>
<keyword evidence="4" id="KW-0539">Nucleus</keyword>
<feature type="compositionally biased region" description="Basic and acidic residues" evidence="6">
    <location>
        <begin position="299"/>
        <end position="308"/>
    </location>
</feature>
<dbReference type="GO" id="GO:0032040">
    <property type="term" value="C:small-subunit processome"/>
    <property type="evidence" value="ECO:0007669"/>
    <property type="project" value="InterPro"/>
</dbReference>
<dbReference type="InterPro" id="IPR012976">
    <property type="entry name" value="NOSIC"/>
</dbReference>
<dbReference type="GO" id="GO:0031428">
    <property type="term" value="C:box C/D methylation guide snoRNP complex"/>
    <property type="evidence" value="ECO:0007669"/>
    <property type="project" value="InterPro"/>
</dbReference>
<dbReference type="PROSITE" id="PS51358">
    <property type="entry name" value="NOP"/>
    <property type="match status" value="1"/>
</dbReference>
<evidence type="ECO:0000256" key="4">
    <source>
        <dbReference type="ARBA" id="ARBA00023242"/>
    </source>
</evidence>
<organism evidence="8 9">
    <name type="scientific">Stegodyphus mimosarum</name>
    <name type="common">African social velvet spider</name>
    <dbReference type="NCBI Taxonomy" id="407821"/>
    <lineage>
        <taxon>Eukaryota</taxon>
        <taxon>Metazoa</taxon>
        <taxon>Ecdysozoa</taxon>
        <taxon>Arthropoda</taxon>
        <taxon>Chelicerata</taxon>
        <taxon>Arachnida</taxon>
        <taxon>Araneae</taxon>
        <taxon>Araneomorphae</taxon>
        <taxon>Entelegynae</taxon>
        <taxon>Eresoidea</taxon>
        <taxon>Eresidae</taxon>
        <taxon>Stegodyphus</taxon>
    </lineage>
</organism>
<evidence type="ECO:0000259" key="7">
    <source>
        <dbReference type="PROSITE" id="PS51358"/>
    </source>
</evidence>
<evidence type="ECO:0000256" key="2">
    <source>
        <dbReference type="ARBA" id="ARBA00009211"/>
    </source>
</evidence>
<dbReference type="InterPro" id="IPR045056">
    <property type="entry name" value="Nop56/Nop58"/>
</dbReference>
<dbReference type="InterPro" id="IPR036070">
    <property type="entry name" value="Nop_dom_sf"/>
</dbReference>
<evidence type="ECO:0000313" key="8">
    <source>
        <dbReference type="EMBL" id="KFM69206.1"/>
    </source>
</evidence>
<dbReference type="GO" id="GO:0042254">
    <property type="term" value="P:ribosome biogenesis"/>
    <property type="evidence" value="ECO:0007669"/>
    <property type="project" value="UniProtKB-KW"/>
</dbReference>
<keyword evidence="3" id="KW-0690">Ribosome biogenesis</keyword>
<proteinExistence type="inferred from homology"/>
<dbReference type="InterPro" id="IPR002687">
    <property type="entry name" value="Nop_dom"/>
</dbReference>
<dbReference type="EMBL" id="KK116973">
    <property type="protein sequence ID" value="KFM69206.1"/>
    <property type="molecule type" value="Genomic_DNA"/>
</dbReference>
<name>A0A087TVR7_STEMI</name>
<comment type="subcellular location">
    <subcellularLocation>
        <location evidence="1">Nucleus</location>
        <location evidence="1">Nucleolus</location>
    </subcellularLocation>
</comment>
<evidence type="ECO:0000256" key="1">
    <source>
        <dbReference type="ARBA" id="ARBA00004604"/>
    </source>
</evidence>
<dbReference type="OrthoDB" id="6780543at2759"/>
<comment type="similarity">
    <text evidence="2">Belongs to the NOP5/NOP56 family.</text>
</comment>
<feature type="domain" description="Nop" evidence="7">
    <location>
        <begin position="121"/>
        <end position="239"/>
    </location>
</feature>
<dbReference type="SUPFAM" id="SSF89124">
    <property type="entry name" value="Nop domain"/>
    <property type="match status" value="1"/>
</dbReference>
<dbReference type="FunFam" id="1.10.246.90:FF:000001">
    <property type="entry name" value="Nucleolar protein 56"/>
    <property type="match status" value="1"/>
</dbReference>
<feature type="non-terminal residue" evidence="8">
    <location>
        <position position="351"/>
    </location>
</feature>
<dbReference type="SMART" id="SM00931">
    <property type="entry name" value="NOSIC"/>
    <property type="match status" value="1"/>
</dbReference>
<dbReference type="Gene3D" id="1.10.246.90">
    <property type="entry name" value="Nop domain"/>
    <property type="match status" value="1"/>
</dbReference>
<sequence length="351" mass="39520">MSLNDALEKDINTLATRLRKWYSFHFPELSKIVPQNVSFVKCFKIIKNRKDMPEDIEEQLKNVLMDSDKVQEILDAAHCSMGMDVAACDIENIEKLADRILSLIKRHQDLAEYVKFKTHKVAPNTASLIGENITARLITQAGSLTNLAKMPASTVQILGADKALFRAVKRKGSTLKYGLIEVSPFIGSADKINKSRLSRFLANKCSLAARADCFSEIPPDGFGCELKKQVEDRFNFCERSSFKDLKMNNSSIKKKETKSEQNSKEKENALDIDVIAEQNLIAENQSKNQSLNSDDTDLEKEQIGDNAKKKSRIVKKGFAEQNLTENSLNDENLATCRILKKRKVAKNDLKS</sequence>
<evidence type="ECO:0000256" key="6">
    <source>
        <dbReference type="SAM" id="MobiDB-lite"/>
    </source>
</evidence>
<keyword evidence="9" id="KW-1185">Reference proteome</keyword>
<dbReference type="Proteomes" id="UP000054359">
    <property type="component" value="Unassembled WGS sequence"/>
</dbReference>
<evidence type="ECO:0000256" key="5">
    <source>
        <dbReference type="ARBA" id="ARBA00040742"/>
    </source>
</evidence>
<evidence type="ECO:0000256" key="3">
    <source>
        <dbReference type="ARBA" id="ARBA00022517"/>
    </source>
</evidence>
<feature type="region of interest" description="Disordered" evidence="6">
    <location>
        <begin position="285"/>
        <end position="311"/>
    </location>
</feature>
<evidence type="ECO:0000313" key="9">
    <source>
        <dbReference type="Proteomes" id="UP000054359"/>
    </source>
</evidence>
<dbReference type="AlphaFoldDB" id="A0A087TVR7"/>
<reference evidence="8 9" key="1">
    <citation type="submission" date="2013-11" db="EMBL/GenBank/DDBJ databases">
        <title>Genome sequencing of Stegodyphus mimosarum.</title>
        <authorList>
            <person name="Bechsgaard J."/>
        </authorList>
    </citation>
    <scope>NUCLEOTIDE SEQUENCE [LARGE SCALE GENOMIC DNA]</scope>
</reference>
<protein>
    <recommendedName>
        <fullName evidence="5">Nucleolar protein 56</fullName>
    </recommendedName>
</protein>
<dbReference type="Pfam" id="PF01798">
    <property type="entry name" value="Nop"/>
    <property type="match status" value="1"/>
</dbReference>
<dbReference type="GO" id="GO:0030515">
    <property type="term" value="F:snoRNA binding"/>
    <property type="evidence" value="ECO:0007669"/>
    <property type="project" value="InterPro"/>
</dbReference>
<dbReference type="PANTHER" id="PTHR10894">
    <property type="entry name" value="NUCLEOLAR PROTEIN 5 NUCLEOLAR PROTEIN NOP5 NOP58"/>
    <property type="match status" value="1"/>
</dbReference>
<gene>
    <name evidence="8" type="ORF">X975_11331</name>
</gene>
<dbReference type="Gene3D" id="1.10.287.4070">
    <property type="match status" value="1"/>
</dbReference>